<keyword evidence="1 2" id="KW-0597">Phosphoprotein</keyword>
<name>A0AAJ2BRU9_9PSED</name>
<dbReference type="EMBL" id="JAVJAF010000001">
    <property type="protein sequence ID" value="MDR6235254.1"/>
    <property type="molecule type" value="Genomic_DNA"/>
</dbReference>
<dbReference type="Pfam" id="PF00072">
    <property type="entry name" value="Response_reg"/>
    <property type="match status" value="1"/>
</dbReference>
<accession>A0AAJ2BRU9</accession>
<keyword evidence="4" id="KW-0238">DNA-binding</keyword>
<feature type="modified residue" description="4-aspartylphosphate" evidence="2">
    <location>
        <position position="63"/>
    </location>
</feature>
<dbReference type="GO" id="GO:0000160">
    <property type="term" value="P:phosphorelay signal transduction system"/>
    <property type="evidence" value="ECO:0007669"/>
    <property type="project" value="InterPro"/>
</dbReference>
<dbReference type="PROSITE" id="PS50110">
    <property type="entry name" value="RESPONSE_REGULATORY"/>
    <property type="match status" value="1"/>
</dbReference>
<comment type="caution">
    <text evidence="4">The sequence shown here is derived from an EMBL/GenBank/DDBJ whole genome shotgun (WGS) entry which is preliminary data.</text>
</comment>
<dbReference type="RefSeq" id="WP_058777897.1">
    <property type="nucleotide sequence ID" value="NZ_CP021645.1"/>
</dbReference>
<dbReference type="CDD" id="cd00156">
    <property type="entry name" value="REC"/>
    <property type="match status" value="1"/>
</dbReference>
<evidence type="ECO:0000259" key="3">
    <source>
        <dbReference type="PROSITE" id="PS50110"/>
    </source>
</evidence>
<dbReference type="Gene3D" id="3.40.50.2300">
    <property type="match status" value="1"/>
</dbReference>
<dbReference type="Proteomes" id="UP001268036">
    <property type="component" value="Unassembled WGS sequence"/>
</dbReference>
<proteinExistence type="predicted"/>
<dbReference type="PANTHER" id="PTHR44591">
    <property type="entry name" value="STRESS RESPONSE REGULATOR PROTEIN 1"/>
    <property type="match status" value="1"/>
</dbReference>
<dbReference type="GO" id="GO:0003677">
    <property type="term" value="F:DNA binding"/>
    <property type="evidence" value="ECO:0007669"/>
    <property type="project" value="UniProtKB-KW"/>
</dbReference>
<evidence type="ECO:0000313" key="4">
    <source>
        <dbReference type="EMBL" id="MDR6235254.1"/>
    </source>
</evidence>
<dbReference type="SMART" id="SM00448">
    <property type="entry name" value="REC"/>
    <property type="match status" value="1"/>
</dbReference>
<organism evidence="4 5">
    <name type="scientific">Pseudomonas oryzihabitans</name>
    <dbReference type="NCBI Taxonomy" id="47885"/>
    <lineage>
        <taxon>Bacteria</taxon>
        <taxon>Pseudomonadati</taxon>
        <taxon>Pseudomonadota</taxon>
        <taxon>Gammaproteobacteria</taxon>
        <taxon>Pseudomonadales</taxon>
        <taxon>Pseudomonadaceae</taxon>
        <taxon>Pseudomonas</taxon>
    </lineage>
</organism>
<dbReference type="SUPFAM" id="SSF52172">
    <property type="entry name" value="CheY-like"/>
    <property type="match status" value="1"/>
</dbReference>
<feature type="domain" description="Response regulatory" evidence="3">
    <location>
        <begin position="12"/>
        <end position="126"/>
    </location>
</feature>
<gene>
    <name evidence="4" type="ORF">QE440_002995</name>
</gene>
<dbReference type="InterPro" id="IPR050595">
    <property type="entry name" value="Bact_response_regulator"/>
</dbReference>
<dbReference type="AlphaFoldDB" id="A0AAJ2BRU9"/>
<sequence length="127" mass="14002">MTDVVSPATVTTVLVVEDDAVLRSLATEVFEMEGYAVQSFDSADAAWAWLEQDPSPPDLLFTDVRMPGRLDGLALAKQVRQRFAQLPILVSSGYTGQQYAEREERALFLPKPWSIDQLLAACSKLGL</sequence>
<evidence type="ECO:0000256" key="1">
    <source>
        <dbReference type="ARBA" id="ARBA00022553"/>
    </source>
</evidence>
<evidence type="ECO:0000256" key="2">
    <source>
        <dbReference type="PROSITE-ProRule" id="PRU00169"/>
    </source>
</evidence>
<evidence type="ECO:0000313" key="5">
    <source>
        <dbReference type="Proteomes" id="UP001268036"/>
    </source>
</evidence>
<dbReference type="PANTHER" id="PTHR44591:SF3">
    <property type="entry name" value="RESPONSE REGULATORY DOMAIN-CONTAINING PROTEIN"/>
    <property type="match status" value="1"/>
</dbReference>
<dbReference type="InterPro" id="IPR011006">
    <property type="entry name" value="CheY-like_superfamily"/>
</dbReference>
<dbReference type="InterPro" id="IPR001789">
    <property type="entry name" value="Sig_transdc_resp-reg_receiver"/>
</dbReference>
<protein>
    <submittedName>
        <fullName evidence="4">DNA-binding NtrC family response regulator</fullName>
    </submittedName>
</protein>
<reference evidence="4" key="1">
    <citation type="submission" date="2023-08" db="EMBL/GenBank/DDBJ databases">
        <title>Functional and genomic diversity of the sorghum phyllosphere microbiome.</title>
        <authorList>
            <person name="Shade A."/>
        </authorList>
    </citation>
    <scope>NUCLEOTIDE SEQUENCE</scope>
    <source>
        <strain evidence="4">SORGH_AS_0201</strain>
    </source>
</reference>